<evidence type="ECO:0000313" key="5">
    <source>
        <dbReference type="Proteomes" id="UP001519342"/>
    </source>
</evidence>
<comment type="caution">
    <text evidence="4">The sequence shown here is derived from an EMBL/GenBank/DDBJ whole genome shotgun (WGS) entry which is preliminary data.</text>
</comment>
<dbReference type="Gene3D" id="3.20.20.370">
    <property type="entry name" value="Glycoside hydrolase/deacetylase"/>
    <property type="match status" value="1"/>
</dbReference>
<evidence type="ECO:0000259" key="3">
    <source>
        <dbReference type="PROSITE" id="PS51677"/>
    </source>
</evidence>
<dbReference type="RefSeq" id="WP_209510838.1">
    <property type="nucleotide sequence ID" value="NZ_JAGGKS010000002.1"/>
</dbReference>
<sequence>MKKIFPSIIAFCLIIVLSIKVFTLALKADADTLDVYEVIPKENVCVALTYHRIRSSNLWNTAIEKLTDNKELAIYSVYKDEFQNQIDYMIKSGAYFVTLDELKEFKIKGKYPDKCVWICFDDVDISVYKNAFPILKERNIPFTLFVIAGQVGNKDFNNFQIASWDDLREMRDSGLASFGSHTYDMHYLQDKQAKFLNEDMYEEFTKDIQKSKEVLQRELGLEITSLAYPFGESSKEVVNCVKEAKFTDAYILSPHPIDSFSDSYNQCRYLIDCKNFYKIVVPWLEN</sequence>
<evidence type="ECO:0000256" key="1">
    <source>
        <dbReference type="ARBA" id="ARBA00004613"/>
    </source>
</evidence>
<dbReference type="Pfam" id="PF01522">
    <property type="entry name" value="Polysacc_deac_1"/>
    <property type="match status" value="1"/>
</dbReference>
<dbReference type="PROSITE" id="PS51677">
    <property type="entry name" value="NODB"/>
    <property type="match status" value="1"/>
</dbReference>
<proteinExistence type="predicted"/>
<accession>A0ABS4GBP7</accession>
<gene>
    <name evidence="4" type="ORF">J2Z76_000946</name>
</gene>
<dbReference type="Proteomes" id="UP001519342">
    <property type="component" value="Unassembled WGS sequence"/>
</dbReference>
<keyword evidence="5" id="KW-1185">Reference proteome</keyword>
<protein>
    <submittedName>
        <fullName evidence="4">Intercellular adhesin biosynthesis polysaccharide N-deacetylase</fullName>
    </submittedName>
</protein>
<dbReference type="EMBL" id="JAGGKS010000002">
    <property type="protein sequence ID" value="MBP1925089.1"/>
    <property type="molecule type" value="Genomic_DNA"/>
</dbReference>
<keyword evidence="2" id="KW-0732">Signal</keyword>
<name>A0ABS4GBP7_9FIRM</name>
<dbReference type="PANTHER" id="PTHR34216">
    <property type="match status" value="1"/>
</dbReference>
<evidence type="ECO:0000313" key="4">
    <source>
        <dbReference type="EMBL" id="MBP1925089.1"/>
    </source>
</evidence>
<reference evidence="4 5" key="1">
    <citation type="submission" date="2021-03" db="EMBL/GenBank/DDBJ databases">
        <title>Genomic Encyclopedia of Type Strains, Phase IV (KMG-IV): sequencing the most valuable type-strain genomes for metagenomic binning, comparative biology and taxonomic classification.</title>
        <authorList>
            <person name="Goeker M."/>
        </authorList>
    </citation>
    <scope>NUCLEOTIDE SEQUENCE [LARGE SCALE GENOMIC DNA]</scope>
    <source>
        <strain evidence="4 5">DSM 24004</strain>
    </source>
</reference>
<evidence type="ECO:0000256" key="2">
    <source>
        <dbReference type="ARBA" id="ARBA00022729"/>
    </source>
</evidence>
<dbReference type="SUPFAM" id="SSF88713">
    <property type="entry name" value="Glycoside hydrolase/deacetylase"/>
    <property type="match status" value="1"/>
</dbReference>
<dbReference type="InterPro" id="IPR011330">
    <property type="entry name" value="Glyco_hydro/deAcase_b/a-brl"/>
</dbReference>
<feature type="domain" description="NodB homology" evidence="3">
    <location>
        <begin position="114"/>
        <end position="286"/>
    </location>
</feature>
<dbReference type="InterPro" id="IPR002509">
    <property type="entry name" value="NODB_dom"/>
</dbReference>
<comment type="subcellular location">
    <subcellularLocation>
        <location evidence="1">Secreted</location>
    </subcellularLocation>
</comment>
<dbReference type="PANTHER" id="PTHR34216:SF3">
    <property type="entry name" value="POLY-BETA-1,6-N-ACETYL-D-GLUCOSAMINE N-DEACETYLASE"/>
    <property type="match status" value="1"/>
</dbReference>
<dbReference type="InterPro" id="IPR051398">
    <property type="entry name" value="Polysacch_Deacetylase"/>
</dbReference>
<organism evidence="4 5">
    <name type="scientific">Sedimentibacter acidaminivorans</name>
    <dbReference type="NCBI Taxonomy" id="913099"/>
    <lineage>
        <taxon>Bacteria</taxon>
        <taxon>Bacillati</taxon>
        <taxon>Bacillota</taxon>
        <taxon>Tissierellia</taxon>
        <taxon>Sedimentibacter</taxon>
    </lineage>
</organism>